<dbReference type="InterPro" id="IPR044516">
    <property type="entry name" value="UXS-like"/>
</dbReference>
<evidence type="ECO:0000256" key="13">
    <source>
        <dbReference type="ARBA" id="ARBA00023239"/>
    </source>
</evidence>
<evidence type="ECO:0000256" key="12">
    <source>
        <dbReference type="ARBA" id="ARBA00023136"/>
    </source>
</evidence>
<dbReference type="InterPro" id="IPR036291">
    <property type="entry name" value="NAD(P)-bd_dom_sf"/>
</dbReference>
<protein>
    <recommendedName>
        <fullName evidence="5">UDP-glucuronate decarboxylase</fullName>
        <ecNumber evidence="5">4.1.1.35</ecNumber>
    </recommendedName>
</protein>
<reference evidence="15 16" key="1">
    <citation type="journal article" date="2021" name="Int. J. Syst. Evol. Microbiol.">
        <title>Reticulibacter mediterranei gen. nov., sp. nov., within the new family Reticulibacteraceae fam. nov., and Ktedonospora formicarum gen. nov., sp. nov., Ktedonobacter robiniae sp. nov., Dictyobacter formicarum sp. nov. and Dictyobacter arantiisoli sp. nov., belonging to the class Ktedonobacteria.</title>
        <authorList>
            <person name="Yabe S."/>
            <person name="Zheng Y."/>
            <person name="Wang C.M."/>
            <person name="Sakai Y."/>
            <person name="Abe K."/>
            <person name="Yokota A."/>
            <person name="Donadio S."/>
            <person name="Cavaletti L."/>
            <person name="Monciardini P."/>
        </authorList>
    </citation>
    <scope>NUCLEOTIDE SEQUENCE [LARGE SCALE GENOMIC DNA]</scope>
    <source>
        <strain evidence="15 16">SOSP1-30</strain>
    </source>
</reference>
<keyword evidence="6" id="KW-0812">Transmembrane</keyword>
<organism evidence="15 16">
    <name type="scientific">Ktedonobacter robiniae</name>
    <dbReference type="NCBI Taxonomy" id="2778365"/>
    <lineage>
        <taxon>Bacteria</taxon>
        <taxon>Bacillati</taxon>
        <taxon>Chloroflexota</taxon>
        <taxon>Ktedonobacteria</taxon>
        <taxon>Ktedonobacterales</taxon>
        <taxon>Ktedonobacteraceae</taxon>
        <taxon>Ktedonobacter</taxon>
    </lineage>
</organism>
<comment type="subcellular location">
    <subcellularLocation>
        <location evidence="2">Golgi apparatus</location>
        <location evidence="2">Golgi stack membrane</location>
        <topology evidence="2">Single-pass type II membrane protein</topology>
    </subcellularLocation>
</comment>
<comment type="caution">
    <text evidence="15">The sequence shown here is derived from an EMBL/GenBank/DDBJ whole genome shotgun (WGS) entry which is preliminary data.</text>
</comment>
<comment type="pathway">
    <text evidence="3">Nucleotide-sugar biosynthesis; UDP-alpha-D-xylose biosynthesis; UDP-alpha-D-xylose from UDP-alpha-D-glucuronate: step 1/1.</text>
</comment>
<evidence type="ECO:0000256" key="9">
    <source>
        <dbReference type="ARBA" id="ARBA00022989"/>
    </source>
</evidence>
<dbReference type="EC" id="4.1.1.35" evidence="5"/>
<evidence type="ECO:0000256" key="4">
    <source>
        <dbReference type="ARBA" id="ARBA00007505"/>
    </source>
</evidence>
<dbReference type="SUPFAM" id="SSF51735">
    <property type="entry name" value="NAD(P)-binding Rossmann-fold domains"/>
    <property type="match status" value="1"/>
</dbReference>
<feature type="domain" description="NAD(P)-binding" evidence="14">
    <location>
        <begin position="5"/>
        <end position="301"/>
    </location>
</feature>
<dbReference type="PANTHER" id="PTHR43078">
    <property type="entry name" value="UDP-GLUCURONIC ACID DECARBOXYLASE-RELATED"/>
    <property type="match status" value="1"/>
</dbReference>
<evidence type="ECO:0000256" key="2">
    <source>
        <dbReference type="ARBA" id="ARBA00004447"/>
    </source>
</evidence>
<evidence type="ECO:0000256" key="1">
    <source>
        <dbReference type="ARBA" id="ARBA00001911"/>
    </source>
</evidence>
<proteinExistence type="inferred from homology"/>
<evidence type="ECO:0000313" key="16">
    <source>
        <dbReference type="Proteomes" id="UP000654345"/>
    </source>
</evidence>
<evidence type="ECO:0000256" key="5">
    <source>
        <dbReference type="ARBA" id="ARBA00012290"/>
    </source>
</evidence>
<name>A0ABQ3UHL6_9CHLR</name>
<evidence type="ECO:0000259" key="14">
    <source>
        <dbReference type="Pfam" id="PF16363"/>
    </source>
</evidence>
<keyword evidence="8" id="KW-0735">Signal-anchor</keyword>
<accession>A0ABQ3UHL6</accession>
<gene>
    <name evidence="15" type="primary">rfbB</name>
    <name evidence="15" type="ORF">KSB_06680</name>
</gene>
<keyword evidence="16" id="KW-1185">Reference proteome</keyword>
<evidence type="ECO:0000256" key="3">
    <source>
        <dbReference type="ARBA" id="ARBA00005100"/>
    </source>
</evidence>
<dbReference type="Proteomes" id="UP000654345">
    <property type="component" value="Unassembled WGS sequence"/>
</dbReference>
<dbReference type="PRINTS" id="PR01713">
    <property type="entry name" value="NUCEPIMERASE"/>
</dbReference>
<keyword evidence="10" id="KW-0520">NAD</keyword>
<dbReference type="CDD" id="cd05230">
    <property type="entry name" value="UGD_SDR_e"/>
    <property type="match status" value="1"/>
</dbReference>
<keyword evidence="9" id="KW-1133">Transmembrane helix</keyword>
<dbReference type="RefSeq" id="WP_201369124.1">
    <property type="nucleotide sequence ID" value="NZ_BNJG01000001.1"/>
</dbReference>
<evidence type="ECO:0000256" key="6">
    <source>
        <dbReference type="ARBA" id="ARBA00022692"/>
    </source>
</evidence>
<dbReference type="PANTHER" id="PTHR43078:SF6">
    <property type="entry name" value="UDP-GLUCURONIC ACID DECARBOXYLASE 1"/>
    <property type="match status" value="1"/>
</dbReference>
<evidence type="ECO:0000313" key="15">
    <source>
        <dbReference type="EMBL" id="GHO52193.1"/>
    </source>
</evidence>
<sequence>MKIVVTGGAGFVGSHLCKRLLDEGHTVLCADNCITGSTRNIDALRTHPNFQFIQHDVTEPFDYEADAIFHMASPASPIGYMEHPIETILVNTQGTHRMLEAARKNNARFLVSSTSEIYGDPLVHPQTESYWGNVNPIGPRACYDESKRLGETLTMEFVRQYNVNARIVRIFNTYGPNSQIHDGRMIPNFITQALKNEPLVIYGDGSRTRSICYVSDLIDGLMRAMFSENTQGEVFNLGNPNEHTVLDYAHEIIKLCNSRSNILFEPVRVDDPERRRPDITKARRVLGWEPRIEKEEGLRQTIAWFKTQIPNLSSVL</sequence>
<dbReference type="EMBL" id="BNJG01000001">
    <property type="protein sequence ID" value="GHO52193.1"/>
    <property type="molecule type" value="Genomic_DNA"/>
</dbReference>
<comment type="similarity">
    <text evidence="4">Belongs to the NAD(P)-dependent epimerase/dehydratase family. UDP-glucuronic acid decarboxylase subfamily.</text>
</comment>
<dbReference type="InterPro" id="IPR016040">
    <property type="entry name" value="NAD(P)-bd_dom"/>
</dbReference>
<keyword evidence="12" id="KW-0472">Membrane</keyword>
<evidence type="ECO:0000256" key="11">
    <source>
        <dbReference type="ARBA" id="ARBA00023034"/>
    </source>
</evidence>
<evidence type="ECO:0000256" key="10">
    <source>
        <dbReference type="ARBA" id="ARBA00023027"/>
    </source>
</evidence>
<dbReference type="Gene3D" id="3.40.50.720">
    <property type="entry name" value="NAD(P)-binding Rossmann-like Domain"/>
    <property type="match status" value="1"/>
</dbReference>
<keyword evidence="13" id="KW-0456">Lyase</keyword>
<dbReference type="Pfam" id="PF16363">
    <property type="entry name" value="GDP_Man_Dehyd"/>
    <property type="match status" value="1"/>
</dbReference>
<evidence type="ECO:0000256" key="8">
    <source>
        <dbReference type="ARBA" id="ARBA00022968"/>
    </source>
</evidence>
<evidence type="ECO:0000256" key="7">
    <source>
        <dbReference type="ARBA" id="ARBA00022793"/>
    </source>
</evidence>
<comment type="cofactor">
    <cofactor evidence="1">
        <name>NAD(+)</name>
        <dbReference type="ChEBI" id="CHEBI:57540"/>
    </cofactor>
</comment>
<keyword evidence="7" id="KW-0210">Decarboxylase</keyword>
<keyword evidence="11" id="KW-0333">Golgi apparatus</keyword>